<protein>
    <submittedName>
        <fullName evidence="1">Uncharacterized protein</fullName>
    </submittedName>
</protein>
<proteinExistence type="predicted"/>
<reference evidence="1" key="1">
    <citation type="journal article" date="2014" name="Front. Microbiol.">
        <title>High frequency of phylogenetically diverse reductive dehalogenase-homologous genes in deep subseafloor sedimentary metagenomes.</title>
        <authorList>
            <person name="Kawai M."/>
            <person name="Futagami T."/>
            <person name="Toyoda A."/>
            <person name="Takaki Y."/>
            <person name="Nishi S."/>
            <person name="Hori S."/>
            <person name="Arai W."/>
            <person name="Tsubouchi T."/>
            <person name="Morono Y."/>
            <person name="Uchiyama I."/>
            <person name="Ito T."/>
            <person name="Fujiyama A."/>
            <person name="Inagaki F."/>
            <person name="Takami H."/>
        </authorList>
    </citation>
    <scope>NUCLEOTIDE SEQUENCE</scope>
    <source>
        <strain evidence="1">Expedition CK06-06</strain>
    </source>
</reference>
<feature type="non-terminal residue" evidence="1">
    <location>
        <position position="83"/>
    </location>
</feature>
<name>X1KPZ6_9ZZZZ</name>
<gene>
    <name evidence="1" type="ORF">S03H2_57801</name>
</gene>
<dbReference type="EMBL" id="BARU01037062">
    <property type="protein sequence ID" value="GAH84073.1"/>
    <property type="molecule type" value="Genomic_DNA"/>
</dbReference>
<comment type="caution">
    <text evidence="1">The sequence shown here is derived from an EMBL/GenBank/DDBJ whole genome shotgun (WGS) entry which is preliminary data.</text>
</comment>
<evidence type="ECO:0000313" key="1">
    <source>
        <dbReference type="EMBL" id="GAH84073.1"/>
    </source>
</evidence>
<organism evidence="1">
    <name type="scientific">marine sediment metagenome</name>
    <dbReference type="NCBI Taxonomy" id="412755"/>
    <lineage>
        <taxon>unclassified sequences</taxon>
        <taxon>metagenomes</taxon>
        <taxon>ecological metagenomes</taxon>
    </lineage>
</organism>
<dbReference type="AlphaFoldDB" id="X1KPZ6"/>
<accession>X1KPZ6</accession>
<sequence>MQIVPPKPIQYMDFWSHLDSLITLPADTALPDVVIVGLPDGAVVRRAILTIKYSAKKDISSVDNKITAGTITSREKFVPGDYV</sequence>